<dbReference type="Proteomes" id="UP001206925">
    <property type="component" value="Unassembled WGS sequence"/>
</dbReference>
<keyword evidence="3" id="KW-1185">Reference proteome</keyword>
<dbReference type="AlphaFoldDB" id="A0AAD5D2S3"/>
<proteinExistence type="predicted"/>
<name>A0AAD5D2S3_AMBAR</name>
<organism evidence="2 3">
    <name type="scientific">Ambrosia artemisiifolia</name>
    <name type="common">Common ragweed</name>
    <dbReference type="NCBI Taxonomy" id="4212"/>
    <lineage>
        <taxon>Eukaryota</taxon>
        <taxon>Viridiplantae</taxon>
        <taxon>Streptophyta</taxon>
        <taxon>Embryophyta</taxon>
        <taxon>Tracheophyta</taxon>
        <taxon>Spermatophyta</taxon>
        <taxon>Magnoliopsida</taxon>
        <taxon>eudicotyledons</taxon>
        <taxon>Gunneridae</taxon>
        <taxon>Pentapetalae</taxon>
        <taxon>asterids</taxon>
        <taxon>campanulids</taxon>
        <taxon>Asterales</taxon>
        <taxon>Asteraceae</taxon>
        <taxon>Asteroideae</taxon>
        <taxon>Heliantheae alliance</taxon>
        <taxon>Heliantheae</taxon>
        <taxon>Ambrosia</taxon>
    </lineage>
</organism>
<evidence type="ECO:0000313" key="3">
    <source>
        <dbReference type="Proteomes" id="UP001206925"/>
    </source>
</evidence>
<feature type="non-terminal residue" evidence="2">
    <location>
        <position position="371"/>
    </location>
</feature>
<sequence length="371" mass="42058">MDDEETRRLGFRVRKNLTHEDVLELYVGAPSLFSIKLHHNGRFTRFPKWTYVEGEENFIDLLDHDKYYNYQVPASDLDVGLRALGSDADVIGFIKVIPKCRVKEITDEELMALDLDKVVRNRLLLGWNGDDKPEANQEVVDNSDEVVVNQEHTQSMHTNEVMDNHVLNVHTEEVVDNQLHNMHTEEDVVNHVDNMHIEQVVENMNFHPAFDFSNIDLNDPNFDTFFGESPTVNVPKHDQPQDNMHEHDNQNVDEGMNISEHGSDDDNASEDSDFLVDEGNLINEVETYIRDFRFFADDVEDDDQVLDVRVDGSGSSKAKKGGVKTTKAAKNDGKKAAVGTTMQGQVKPKKGGSKLCKKCKGARNNSMTCQK</sequence>
<protein>
    <submittedName>
        <fullName evidence="2">Uncharacterized protein</fullName>
    </submittedName>
</protein>
<comment type="caution">
    <text evidence="2">The sequence shown here is derived from an EMBL/GenBank/DDBJ whole genome shotgun (WGS) entry which is preliminary data.</text>
</comment>
<dbReference type="EMBL" id="JAMZMK010005596">
    <property type="protein sequence ID" value="KAI7752853.1"/>
    <property type="molecule type" value="Genomic_DNA"/>
</dbReference>
<feature type="compositionally biased region" description="Basic residues" evidence="1">
    <location>
        <begin position="347"/>
        <end position="361"/>
    </location>
</feature>
<feature type="region of interest" description="Disordered" evidence="1">
    <location>
        <begin position="312"/>
        <end position="371"/>
    </location>
</feature>
<evidence type="ECO:0000313" key="2">
    <source>
        <dbReference type="EMBL" id="KAI7752853.1"/>
    </source>
</evidence>
<gene>
    <name evidence="2" type="ORF">M8C21_029055</name>
</gene>
<feature type="compositionally biased region" description="Basic and acidic residues" evidence="1">
    <location>
        <begin position="235"/>
        <end position="250"/>
    </location>
</feature>
<feature type="compositionally biased region" description="Acidic residues" evidence="1">
    <location>
        <begin position="263"/>
        <end position="273"/>
    </location>
</feature>
<reference evidence="2" key="1">
    <citation type="submission" date="2022-06" db="EMBL/GenBank/DDBJ databases">
        <title>Uncovering the hologenomic basis of an extraordinary plant invasion.</title>
        <authorList>
            <person name="Bieker V.C."/>
            <person name="Martin M.D."/>
            <person name="Gilbert T."/>
            <person name="Hodgins K."/>
            <person name="Battlay P."/>
            <person name="Petersen B."/>
            <person name="Wilson J."/>
        </authorList>
    </citation>
    <scope>NUCLEOTIDE SEQUENCE</scope>
    <source>
        <strain evidence="2">AA19_3_7</strain>
        <tissue evidence="2">Leaf</tissue>
    </source>
</reference>
<accession>A0AAD5D2S3</accession>
<evidence type="ECO:0000256" key="1">
    <source>
        <dbReference type="SAM" id="MobiDB-lite"/>
    </source>
</evidence>
<feature type="region of interest" description="Disordered" evidence="1">
    <location>
        <begin position="227"/>
        <end position="273"/>
    </location>
</feature>